<name>A0A7R9KP74_9ACAR</name>
<accession>A0A7R9KP74</accession>
<sequence>MILVLGFKHNLRGHKRAIDQIIDLQFRILSLESAEEHLVRNFPNLECIHLGTALQTNVISGLGADIFAGLERLVQLNLNYLGVESMAENSLRFSTRRHLKVDLSHNWVTAYELKRSNISVDNTNGSVDVDLRYNKVKALPYYVFADYCRPDYKVRINLLYNPIKCRYNDVKWVYEDRETVADHLYNVYCVNYNNRDLLKRRTTGIPVPNFYHNSSQCYKISGSYITPDPYSDSYGKYSEFNASSDDSNSTVDTNYKISLKETIKR</sequence>
<dbReference type="SUPFAM" id="SSF52058">
    <property type="entry name" value="L domain-like"/>
    <property type="match status" value="1"/>
</dbReference>
<gene>
    <name evidence="1" type="ORF">OSB1V03_LOCUS5840</name>
</gene>
<proteinExistence type="predicted"/>
<protein>
    <submittedName>
        <fullName evidence="1">Uncharacterized protein</fullName>
    </submittedName>
</protein>
<organism evidence="1">
    <name type="scientific">Medioppia subpectinata</name>
    <dbReference type="NCBI Taxonomy" id="1979941"/>
    <lineage>
        <taxon>Eukaryota</taxon>
        <taxon>Metazoa</taxon>
        <taxon>Ecdysozoa</taxon>
        <taxon>Arthropoda</taxon>
        <taxon>Chelicerata</taxon>
        <taxon>Arachnida</taxon>
        <taxon>Acari</taxon>
        <taxon>Acariformes</taxon>
        <taxon>Sarcoptiformes</taxon>
        <taxon>Oribatida</taxon>
        <taxon>Brachypylina</taxon>
        <taxon>Oppioidea</taxon>
        <taxon>Oppiidae</taxon>
        <taxon>Medioppia</taxon>
    </lineage>
</organism>
<dbReference type="Proteomes" id="UP000759131">
    <property type="component" value="Unassembled WGS sequence"/>
</dbReference>
<dbReference type="EMBL" id="CAJPIZ010003037">
    <property type="protein sequence ID" value="CAG2105836.1"/>
    <property type="molecule type" value="Genomic_DNA"/>
</dbReference>
<evidence type="ECO:0000313" key="2">
    <source>
        <dbReference type="Proteomes" id="UP000759131"/>
    </source>
</evidence>
<dbReference type="AlphaFoldDB" id="A0A7R9KP74"/>
<evidence type="ECO:0000313" key="1">
    <source>
        <dbReference type="EMBL" id="CAD7625406.1"/>
    </source>
</evidence>
<dbReference type="EMBL" id="OC857612">
    <property type="protein sequence ID" value="CAD7625406.1"/>
    <property type="molecule type" value="Genomic_DNA"/>
</dbReference>
<dbReference type="Gene3D" id="3.80.10.10">
    <property type="entry name" value="Ribonuclease Inhibitor"/>
    <property type="match status" value="1"/>
</dbReference>
<dbReference type="InterPro" id="IPR032675">
    <property type="entry name" value="LRR_dom_sf"/>
</dbReference>
<reference evidence="1" key="1">
    <citation type="submission" date="2020-11" db="EMBL/GenBank/DDBJ databases">
        <authorList>
            <person name="Tran Van P."/>
        </authorList>
    </citation>
    <scope>NUCLEOTIDE SEQUENCE</scope>
</reference>
<keyword evidence="2" id="KW-1185">Reference proteome</keyword>